<keyword evidence="4 6" id="KW-1133">Transmembrane helix</keyword>
<dbReference type="InterPro" id="IPR027022">
    <property type="entry name" value="ABC_permease_BceB-typ"/>
</dbReference>
<dbReference type="EMBL" id="OKRC01000003">
    <property type="protein sequence ID" value="SPE20498.1"/>
    <property type="molecule type" value="Genomic_DNA"/>
</dbReference>
<keyword evidence="3 6" id="KW-0812">Transmembrane</keyword>
<feature type="transmembrane region" description="Helical" evidence="6">
    <location>
        <begin position="58"/>
        <end position="82"/>
    </location>
</feature>
<protein>
    <submittedName>
        <fullName evidence="8">Bacitracin export permease protein BceB</fullName>
    </submittedName>
</protein>
<dbReference type="RefSeq" id="WP_105300097.1">
    <property type="nucleotide sequence ID" value="NZ_OKRC01000003.1"/>
</dbReference>
<reference evidence="8 9" key="1">
    <citation type="submission" date="2018-02" db="EMBL/GenBank/DDBJ databases">
        <authorList>
            <person name="Rodrigo-Torres L."/>
            <person name="Arahal R. D."/>
            <person name="Lucena T."/>
        </authorList>
    </citation>
    <scope>NUCLEOTIDE SEQUENCE [LARGE SCALE GENOMIC DNA]</scope>
    <source>
        <strain evidence="8 9">CECT 9267</strain>
    </source>
</reference>
<feature type="transmembrane region" description="Helical" evidence="6">
    <location>
        <begin position="135"/>
        <end position="154"/>
    </location>
</feature>
<keyword evidence="2 6" id="KW-1003">Cell membrane</keyword>
<feature type="domain" description="ABC3 transporter permease C-terminal" evidence="7">
    <location>
        <begin position="61"/>
        <end position="181"/>
    </location>
</feature>
<dbReference type="Proteomes" id="UP000239650">
    <property type="component" value="Unassembled WGS sequence"/>
</dbReference>
<accession>A0AAE8J4M0</accession>
<dbReference type="AlphaFoldDB" id="A0AAE8J4M0"/>
<sequence>MLLRLLVRSTINRARDYAAYLMACIMAIVVYFCFTAIKTDPVLSKLKSAGERLIFGGTIQIASIIIILFAAFFLAYANLFFMKKRRQEIGMLSVMGVTRLQISVVFFAESLVIGTIALLIGLFFGIFLSKLFGMLLLRMMGISVAIPFLISWGAIKQTTITFGLLFLLTGLLNSSLIFRYQLVDLLHPTEFSRKIRRPNWLTTIWGIIGIVLIISGYYLAERILVLMPELERRYGYGIDAGYLGAILWFEVIGTLAFFQAYTQIWLRIERHWKRLYYRGTHLLSVTNLSYRFKKNAKTLWMITILSAVTITALGSAAMIYTFSQKTLRENIPADIIYSKYQKKGVEQILRAHQVTPKKITETTYKIVDAQFELATPLLSDSMTRAGATGVLPLSRYNALMAQQFKLPATPLRPNEAIAMIDLPLTMIKMPHHKRLAHANQQGIPLQIKQPELPQLRIIHLRRLFPNGVSVNFYGSLNMVAVPDQYYDQIKPATIDHVYALDLTPKQRRDKKLMKSFFKLSQDTKKRSYLTAVRNENGFKRYRVTTKEERSGFVRADLLLRKPNQDRSNANFGFYMYIALFIALTFMLATGSIIMLKQLSEAQEEILQYKTLKRIGMTYSEIKRTIYFQILIIFLLPIILGTLHAIFAIRLLSLFLDNPGLQLVYIVCGIFIMIYFVFYLVTAEIYNRIVNIPLNDDALY</sequence>
<dbReference type="InterPro" id="IPR052536">
    <property type="entry name" value="ABC-4_Integral_Memb_Prot"/>
</dbReference>
<feature type="transmembrane region" description="Helical" evidence="6">
    <location>
        <begin position="299"/>
        <end position="322"/>
    </location>
</feature>
<feature type="transmembrane region" description="Helical" evidence="6">
    <location>
        <begin position="199"/>
        <end position="220"/>
    </location>
</feature>
<feature type="transmembrane region" description="Helical" evidence="6">
    <location>
        <begin position="660"/>
        <end position="680"/>
    </location>
</feature>
<proteinExistence type="inferred from homology"/>
<evidence type="ECO:0000256" key="4">
    <source>
        <dbReference type="ARBA" id="ARBA00022989"/>
    </source>
</evidence>
<organism evidence="8 9">
    <name type="scientific">Latilactobacillus sakei</name>
    <name type="common">Lactobacillus sakei</name>
    <dbReference type="NCBI Taxonomy" id="1599"/>
    <lineage>
        <taxon>Bacteria</taxon>
        <taxon>Bacillati</taxon>
        <taxon>Bacillota</taxon>
        <taxon>Bacilli</taxon>
        <taxon>Lactobacillales</taxon>
        <taxon>Lactobacillaceae</taxon>
        <taxon>Latilactobacillus</taxon>
    </lineage>
</organism>
<dbReference type="PIRSF" id="PIRSF018968">
    <property type="entry name" value="ABC_permease_BceB"/>
    <property type="match status" value="1"/>
</dbReference>
<evidence type="ECO:0000256" key="2">
    <source>
        <dbReference type="ARBA" id="ARBA00022475"/>
    </source>
</evidence>
<comment type="subcellular location">
    <subcellularLocation>
        <location evidence="1 6">Cell membrane</location>
        <topology evidence="1 6">Multi-pass membrane protein</topology>
    </subcellularLocation>
</comment>
<feature type="transmembrane region" description="Helical" evidence="6">
    <location>
        <begin position="240"/>
        <end position="266"/>
    </location>
</feature>
<evidence type="ECO:0000313" key="9">
    <source>
        <dbReference type="Proteomes" id="UP000239650"/>
    </source>
</evidence>
<dbReference type="InterPro" id="IPR003838">
    <property type="entry name" value="ABC3_permease_C"/>
</dbReference>
<keyword evidence="5 6" id="KW-0472">Membrane</keyword>
<dbReference type="GO" id="GO:0055085">
    <property type="term" value="P:transmembrane transport"/>
    <property type="evidence" value="ECO:0007669"/>
    <property type="project" value="UniProtKB-UniRule"/>
</dbReference>
<dbReference type="PANTHER" id="PTHR46795">
    <property type="entry name" value="ABC TRANSPORTER PERMEASE-RELATED-RELATED"/>
    <property type="match status" value="1"/>
</dbReference>
<dbReference type="PANTHER" id="PTHR46795:SF3">
    <property type="entry name" value="ABC TRANSPORTER PERMEASE"/>
    <property type="match status" value="1"/>
</dbReference>
<evidence type="ECO:0000313" key="8">
    <source>
        <dbReference type="EMBL" id="SPE20498.1"/>
    </source>
</evidence>
<evidence type="ECO:0000259" key="7">
    <source>
        <dbReference type="Pfam" id="PF02687"/>
    </source>
</evidence>
<evidence type="ECO:0000256" key="5">
    <source>
        <dbReference type="ARBA" id="ARBA00023136"/>
    </source>
</evidence>
<feature type="transmembrane region" description="Helical" evidence="6">
    <location>
        <begin position="573"/>
        <end position="595"/>
    </location>
</feature>
<evidence type="ECO:0000256" key="1">
    <source>
        <dbReference type="ARBA" id="ARBA00004651"/>
    </source>
</evidence>
<dbReference type="Pfam" id="PF02687">
    <property type="entry name" value="FtsX"/>
    <property type="match status" value="2"/>
</dbReference>
<feature type="transmembrane region" description="Helical" evidence="6">
    <location>
        <begin position="102"/>
        <end position="128"/>
    </location>
</feature>
<keyword evidence="6" id="KW-0813">Transport</keyword>
<evidence type="ECO:0000256" key="3">
    <source>
        <dbReference type="ARBA" id="ARBA00022692"/>
    </source>
</evidence>
<feature type="domain" description="ABC3 transporter permease C-terminal" evidence="7">
    <location>
        <begin position="580"/>
        <end position="682"/>
    </location>
</feature>
<gene>
    <name evidence="8" type="primary">bceB</name>
    <name evidence="8" type="ORF">LAS9267_00884</name>
</gene>
<comment type="similarity">
    <text evidence="6">Belongs to the ABC-4 integral membrane protein family.</text>
</comment>
<dbReference type="GO" id="GO:0005886">
    <property type="term" value="C:plasma membrane"/>
    <property type="evidence" value="ECO:0007669"/>
    <property type="project" value="UniProtKB-SubCell"/>
</dbReference>
<evidence type="ECO:0000256" key="6">
    <source>
        <dbReference type="PIRNR" id="PIRNR018968"/>
    </source>
</evidence>
<feature type="transmembrane region" description="Helical" evidence="6">
    <location>
        <begin position="625"/>
        <end position="648"/>
    </location>
</feature>
<name>A0AAE8J4M0_LATSK</name>
<feature type="transmembrane region" description="Helical" evidence="6">
    <location>
        <begin position="160"/>
        <end position="178"/>
    </location>
</feature>
<feature type="transmembrane region" description="Helical" evidence="6">
    <location>
        <begin position="17"/>
        <end position="37"/>
    </location>
</feature>
<comment type="caution">
    <text evidence="8">The sequence shown here is derived from an EMBL/GenBank/DDBJ whole genome shotgun (WGS) entry which is preliminary data.</text>
</comment>